<dbReference type="Pfam" id="PF13087">
    <property type="entry name" value="AAA_12"/>
    <property type="match status" value="1"/>
</dbReference>
<dbReference type="EC" id="3.6.4.13" evidence="3"/>
<feature type="compositionally biased region" description="Polar residues" evidence="12">
    <location>
        <begin position="914"/>
        <end position="943"/>
    </location>
</feature>
<name>A0A0K9PHT8_ZOSMR</name>
<dbReference type="InterPro" id="IPR041679">
    <property type="entry name" value="DNA2/NAM7-like_C"/>
</dbReference>
<evidence type="ECO:0000256" key="4">
    <source>
        <dbReference type="ARBA" id="ARBA00022490"/>
    </source>
</evidence>
<evidence type="ECO:0000313" key="14">
    <source>
        <dbReference type="EMBL" id="KMZ68526.1"/>
    </source>
</evidence>
<comment type="catalytic activity">
    <reaction evidence="11">
        <text>ATP + H2O = ADP + phosphate + H(+)</text>
        <dbReference type="Rhea" id="RHEA:13065"/>
        <dbReference type="ChEBI" id="CHEBI:15377"/>
        <dbReference type="ChEBI" id="CHEBI:15378"/>
        <dbReference type="ChEBI" id="CHEBI:30616"/>
        <dbReference type="ChEBI" id="CHEBI:43474"/>
        <dbReference type="ChEBI" id="CHEBI:456216"/>
        <dbReference type="EC" id="3.6.4.12"/>
    </reaction>
    <physiologicalReaction direction="left-to-right" evidence="11">
        <dbReference type="Rhea" id="RHEA:13066"/>
    </physiologicalReaction>
</comment>
<dbReference type="GO" id="GO:0032574">
    <property type="term" value="F:5'-3' RNA helicase activity"/>
    <property type="evidence" value="ECO:0007669"/>
    <property type="project" value="InterPro"/>
</dbReference>
<dbReference type="InterPro" id="IPR049080">
    <property type="entry name" value="MOV-10-like_beta-barrel"/>
</dbReference>
<dbReference type="AlphaFoldDB" id="A0A0K9PHT8"/>
<sequence>MSIYGGERKEEFTALSKNQEDIGFLDFKDNESVNGYHIPFDCPLIISNPFQLRNGKPQSAIVGEVCADVFTLENPTDEPAELWRVNIFASKPKDCFTLSLMKPPTPNSSQEEIDDFLGLTVIEDRVLQPGQTLKIWLSCKPEEIGLLTSVVHFDVNDERMERVAFLLAEDSVSQALASEKPYTAASKKNSFRVDQFKPGSRPNKQPIRNKYVFRLHQFQIPDKIREMVECEQIPPVLFDVLNPENYAEYFSTLLVMEEIHLEASNNEMLGYSMEEVTMKRKGNHYLSLMVPGLAEKRPSLVSGDFIFVKHSDKIVQANYYPYQGFIHRVEADEIFLKFETEMHSLHQNNYLYDVRFTYNRLNMRRLYQAVHTAQSLGRTILFPSEFSRPRFIRNVRFTPLTPNINQEQGFAIEKILGCPGIPPYIIHGPPGTGKTMTVVEAVLQVYMKKKNAKILICAPSNNAADHVLEKIISWDEIIQESKVFRLNAVSRSYDDVRSDFLQFCFFNDMVFACPPLKVLERYKIIVSTYMGAAQLYSSGIQENHFTHIFLDEAGQASEPDTMVSLANLCCKNTVVVMAGDPMQLGPVIFSKDAVNYGLGKSYLERLFETTYYSNCDQNYLTRLIRNYRSHPAILDLPSRLFYNGELIACKDDCDPSIYESLNFPNKNFPILFVGIQGCDEREGNNPSWFNRIEASKVEKIIRNIMTNTELTEFDIGVITPYRQQVLKIKIALDNFPDVKVGSVEQFQGQEKTAIIISTVRSTVKHNEFDQTFKLGFLSHPRRFNVAITRAKSLLIIVGNPHIIMQDQNWNKLLKLCVDNGSYQGCDIPPELLKQSEEPIPTDTQWGDLTIPEYNDTGTSSNAQWDDYIPEHGAPNVYWDDYIPEQGASDSQWDNYMPQQSNSQWDDEYVPEQYYQYNKANSDEAANSQGNKSDPYTNNVKWEE</sequence>
<evidence type="ECO:0000256" key="11">
    <source>
        <dbReference type="ARBA" id="ARBA00048432"/>
    </source>
</evidence>
<dbReference type="FunFam" id="3.40.50.300:FF:001468">
    <property type="entry name" value="Probable RNA helicase SDE3"/>
    <property type="match status" value="1"/>
</dbReference>
<dbReference type="Gene3D" id="2.40.30.270">
    <property type="match status" value="1"/>
</dbReference>
<comment type="caution">
    <text evidence="14">The sequence shown here is derived from an EMBL/GenBank/DDBJ whole genome shotgun (WGS) entry which is preliminary data.</text>
</comment>
<evidence type="ECO:0000256" key="2">
    <source>
        <dbReference type="ARBA" id="ARBA00005601"/>
    </source>
</evidence>
<dbReference type="SMART" id="SM00487">
    <property type="entry name" value="DEXDc"/>
    <property type="match status" value="1"/>
</dbReference>
<evidence type="ECO:0000259" key="13">
    <source>
        <dbReference type="SMART" id="SM00487"/>
    </source>
</evidence>
<dbReference type="InterPro" id="IPR041677">
    <property type="entry name" value="DNA2/NAM7_AAA_11"/>
</dbReference>
<dbReference type="Gene3D" id="3.40.50.300">
    <property type="entry name" value="P-loop containing nucleotide triphosphate hydrolases"/>
    <property type="match status" value="3"/>
</dbReference>
<dbReference type="FunFam" id="3.40.50.300:FF:001295">
    <property type="entry name" value="Probable RNA helicase SDE3"/>
    <property type="match status" value="1"/>
</dbReference>
<evidence type="ECO:0000256" key="6">
    <source>
        <dbReference type="ARBA" id="ARBA00022801"/>
    </source>
</evidence>
<dbReference type="EMBL" id="LFYR01000836">
    <property type="protein sequence ID" value="KMZ68526.1"/>
    <property type="molecule type" value="Genomic_DNA"/>
</dbReference>
<gene>
    <name evidence="14" type="ORF">ZOSMA_238G00040</name>
</gene>
<evidence type="ECO:0000256" key="3">
    <source>
        <dbReference type="ARBA" id="ARBA00012552"/>
    </source>
</evidence>
<dbReference type="InterPro" id="IPR014001">
    <property type="entry name" value="Helicase_ATP-bd"/>
</dbReference>
<evidence type="ECO:0000256" key="1">
    <source>
        <dbReference type="ARBA" id="ARBA00004496"/>
    </source>
</evidence>
<comment type="subcellular location">
    <subcellularLocation>
        <location evidence="1">Cytoplasm</location>
    </subcellularLocation>
</comment>
<dbReference type="GO" id="GO:0003678">
    <property type="term" value="F:DNA helicase activity"/>
    <property type="evidence" value="ECO:0007669"/>
    <property type="project" value="UniProtKB-EC"/>
</dbReference>
<feature type="compositionally biased region" description="Polar residues" evidence="12">
    <location>
        <begin position="888"/>
        <end position="903"/>
    </location>
</feature>
<dbReference type="CDD" id="cd18038">
    <property type="entry name" value="DEXXQc_Helz-like"/>
    <property type="match status" value="1"/>
</dbReference>
<dbReference type="STRING" id="29655.A0A0K9PHT8"/>
<dbReference type="InterPro" id="IPR027417">
    <property type="entry name" value="P-loop_NTPase"/>
</dbReference>
<proteinExistence type="inferred from homology"/>
<keyword evidence="7 14" id="KW-0347">Helicase</keyword>
<dbReference type="SUPFAM" id="SSF52540">
    <property type="entry name" value="P-loop containing nucleoside triphosphate hydrolases"/>
    <property type="match status" value="1"/>
</dbReference>
<organism evidence="14 15">
    <name type="scientific">Zostera marina</name>
    <name type="common">Eelgrass</name>
    <dbReference type="NCBI Taxonomy" id="29655"/>
    <lineage>
        <taxon>Eukaryota</taxon>
        <taxon>Viridiplantae</taxon>
        <taxon>Streptophyta</taxon>
        <taxon>Embryophyta</taxon>
        <taxon>Tracheophyta</taxon>
        <taxon>Spermatophyta</taxon>
        <taxon>Magnoliopsida</taxon>
        <taxon>Liliopsida</taxon>
        <taxon>Zosteraceae</taxon>
        <taxon>Zostera</taxon>
    </lineage>
</organism>
<dbReference type="GO" id="GO:0005829">
    <property type="term" value="C:cytosol"/>
    <property type="evidence" value="ECO:0000318"/>
    <property type="project" value="GO_Central"/>
</dbReference>
<feature type="region of interest" description="Disordered" evidence="12">
    <location>
        <begin position="888"/>
        <end position="943"/>
    </location>
</feature>
<keyword evidence="5" id="KW-0547">Nucleotide-binding</keyword>
<feature type="domain" description="Helicase ATP-binding" evidence="13">
    <location>
        <begin position="400"/>
        <end position="609"/>
    </location>
</feature>
<reference evidence="15" key="1">
    <citation type="journal article" date="2016" name="Nature">
        <title>The genome of the seagrass Zostera marina reveals angiosperm adaptation to the sea.</title>
        <authorList>
            <person name="Olsen J.L."/>
            <person name="Rouze P."/>
            <person name="Verhelst B."/>
            <person name="Lin Y.-C."/>
            <person name="Bayer T."/>
            <person name="Collen J."/>
            <person name="Dattolo E."/>
            <person name="De Paoli E."/>
            <person name="Dittami S."/>
            <person name="Maumus F."/>
            <person name="Michel G."/>
            <person name="Kersting A."/>
            <person name="Lauritano C."/>
            <person name="Lohaus R."/>
            <person name="Toepel M."/>
            <person name="Tonon T."/>
            <person name="Vanneste K."/>
            <person name="Amirebrahimi M."/>
            <person name="Brakel J."/>
            <person name="Bostroem C."/>
            <person name="Chovatia M."/>
            <person name="Grimwood J."/>
            <person name="Jenkins J.W."/>
            <person name="Jueterbock A."/>
            <person name="Mraz A."/>
            <person name="Stam W.T."/>
            <person name="Tice H."/>
            <person name="Bornberg-Bauer E."/>
            <person name="Green P.J."/>
            <person name="Pearson G.A."/>
            <person name="Procaccini G."/>
            <person name="Duarte C.M."/>
            <person name="Schmutz J."/>
            <person name="Reusch T.B.H."/>
            <person name="Van de Peer Y."/>
        </authorList>
    </citation>
    <scope>NUCLEOTIDE SEQUENCE [LARGE SCALE GENOMIC DNA]</scope>
    <source>
        <strain evidence="15">cv. Finnish</strain>
    </source>
</reference>
<dbReference type="PANTHER" id="PTHR45418:SF1">
    <property type="entry name" value="CANCER_TESTIS ANTIGEN 55"/>
    <property type="match status" value="1"/>
</dbReference>
<dbReference type="OMA" id="NDWDQDQ"/>
<dbReference type="GO" id="GO:0035194">
    <property type="term" value="P:regulatory ncRNA-mediated post-transcriptional gene silencing"/>
    <property type="evidence" value="ECO:0000318"/>
    <property type="project" value="GO_Central"/>
</dbReference>
<accession>A0A0K9PHT8</accession>
<evidence type="ECO:0000256" key="9">
    <source>
        <dbReference type="ARBA" id="ARBA00023158"/>
    </source>
</evidence>
<evidence type="ECO:0000313" key="15">
    <source>
        <dbReference type="Proteomes" id="UP000036987"/>
    </source>
</evidence>
<dbReference type="Pfam" id="PF21634">
    <property type="entry name" value="MOV-10_beta-barrel"/>
    <property type="match status" value="1"/>
</dbReference>
<dbReference type="OrthoDB" id="6513042at2759"/>
<keyword evidence="4" id="KW-0963">Cytoplasm</keyword>
<dbReference type="GO" id="GO:0043186">
    <property type="term" value="C:P granule"/>
    <property type="evidence" value="ECO:0000318"/>
    <property type="project" value="GO_Central"/>
</dbReference>
<dbReference type="GO" id="GO:0003723">
    <property type="term" value="F:RNA binding"/>
    <property type="evidence" value="ECO:0000318"/>
    <property type="project" value="GO_Central"/>
</dbReference>
<dbReference type="InterPro" id="IPR026122">
    <property type="entry name" value="MOV-10/SDE3_DEXXQ/H-box"/>
</dbReference>
<keyword evidence="15" id="KW-1185">Reference proteome</keyword>
<protein>
    <recommendedName>
        <fullName evidence="3">RNA helicase</fullName>
        <ecNumber evidence="3">3.6.4.13</ecNumber>
    </recommendedName>
</protein>
<dbReference type="InterPro" id="IPR047187">
    <property type="entry name" value="SF1_C_Upf1"/>
</dbReference>
<evidence type="ECO:0000256" key="7">
    <source>
        <dbReference type="ARBA" id="ARBA00022806"/>
    </source>
</evidence>
<comment type="catalytic activity">
    <reaction evidence="10">
        <text>ATP + H2O = ADP + phosphate + H(+)</text>
        <dbReference type="Rhea" id="RHEA:13065"/>
        <dbReference type="ChEBI" id="CHEBI:15377"/>
        <dbReference type="ChEBI" id="CHEBI:15378"/>
        <dbReference type="ChEBI" id="CHEBI:30616"/>
        <dbReference type="ChEBI" id="CHEBI:43474"/>
        <dbReference type="ChEBI" id="CHEBI:456216"/>
        <dbReference type="EC" id="3.6.4.13"/>
    </reaction>
</comment>
<keyword evidence="8" id="KW-0067">ATP-binding</keyword>
<evidence type="ECO:0000256" key="10">
    <source>
        <dbReference type="ARBA" id="ARBA00047984"/>
    </source>
</evidence>
<dbReference type="CDD" id="cd18808">
    <property type="entry name" value="SF1_C_Upf1"/>
    <property type="match status" value="1"/>
</dbReference>
<keyword evidence="6" id="KW-0378">Hydrolase</keyword>
<dbReference type="GO" id="GO:0016787">
    <property type="term" value="F:hydrolase activity"/>
    <property type="evidence" value="ECO:0007669"/>
    <property type="project" value="UniProtKB-KW"/>
</dbReference>
<comment type="similarity">
    <text evidence="2">Belongs to the DNA2/NAM7 helicase family. SDE3 subfamily.</text>
</comment>
<dbReference type="GO" id="GO:0005524">
    <property type="term" value="F:ATP binding"/>
    <property type="evidence" value="ECO:0007669"/>
    <property type="project" value="UniProtKB-KW"/>
</dbReference>
<evidence type="ECO:0000256" key="8">
    <source>
        <dbReference type="ARBA" id="ARBA00022840"/>
    </source>
</evidence>
<dbReference type="Pfam" id="PF13086">
    <property type="entry name" value="AAA_11"/>
    <property type="match status" value="2"/>
</dbReference>
<dbReference type="PANTHER" id="PTHR45418">
    <property type="entry name" value="CANCER/TESTIS ANTIGEN 55"/>
    <property type="match status" value="1"/>
</dbReference>
<evidence type="ECO:0000256" key="12">
    <source>
        <dbReference type="SAM" id="MobiDB-lite"/>
    </source>
</evidence>
<evidence type="ECO:0000256" key="5">
    <source>
        <dbReference type="ARBA" id="ARBA00022741"/>
    </source>
</evidence>
<dbReference type="Proteomes" id="UP000036987">
    <property type="component" value="Unassembled WGS sequence"/>
</dbReference>
<keyword evidence="9" id="KW-0943">RNA-mediated gene silencing</keyword>